<evidence type="ECO:0000313" key="2">
    <source>
        <dbReference type="Proteomes" id="UP000197768"/>
    </source>
</evidence>
<name>A0A2D0AIL0_9FLAO</name>
<protein>
    <recommendedName>
        <fullName evidence="3">LysM domain-containing protein</fullName>
    </recommendedName>
</protein>
<evidence type="ECO:0008006" key="3">
    <source>
        <dbReference type="Google" id="ProtNLM"/>
    </source>
</evidence>
<organism evidence="1 2">
    <name type="scientific">Flavobacterium davisii</name>
    <dbReference type="NCBI Taxonomy" id="2906077"/>
    <lineage>
        <taxon>Bacteria</taxon>
        <taxon>Pseudomonadati</taxon>
        <taxon>Bacteroidota</taxon>
        <taxon>Flavobacteriia</taxon>
        <taxon>Flavobacteriales</taxon>
        <taxon>Flavobacteriaceae</taxon>
        <taxon>Flavobacterium</taxon>
    </lineage>
</organism>
<dbReference type="RefSeq" id="WP_088391978.1">
    <property type="nucleotide sequence ID" value="NZ_MTCZ01000041.1"/>
</dbReference>
<evidence type="ECO:0000313" key="1">
    <source>
        <dbReference type="EMBL" id="OWP84353.1"/>
    </source>
</evidence>
<dbReference type="EMBL" id="MTCZ01000041">
    <property type="protein sequence ID" value="OWP84353.1"/>
    <property type="molecule type" value="Genomic_DNA"/>
</dbReference>
<sequence>MTVKVKVLQNWFDLASIYTGDASNAYQLAFHNNSSITDDLQSGQEIEIPNNITINQKDKKYLHARNLQPATGLTLEQKEYDKPLGIGEMVINSSFIVR</sequence>
<comment type="caution">
    <text evidence="1">The sequence shown here is derived from an EMBL/GenBank/DDBJ whole genome shotgun (WGS) entry which is preliminary data.</text>
</comment>
<reference evidence="1 2" key="1">
    <citation type="journal article" date="2017" name="Infect. Genet. Evol.">
        <title>Comparative genome analysis of fish pathogen Flavobacterium columnare reveals extensive sequence diversity within the species.</title>
        <authorList>
            <person name="Kayansamruaj P."/>
            <person name="Dong H.T."/>
            <person name="Hirono I."/>
            <person name="Kondo H."/>
            <person name="Senapin S."/>
            <person name="Rodkhum C."/>
        </authorList>
    </citation>
    <scope>NUCLEOTIDE SEQUENCE [LARGE SCALE GENOMIC DNA]</scope>
    <source>
        <strain evidence="1 2">1215</strain>
    </source>
</reference>
<dbReference type="Proteomes" id="UP000197768">
    <property type="component" value="Unassembled WGS sequence"/>
</dbReference>
<dbReference type="AlphaFoldDB" id="A0A2D0AIL0"/>
<proteinExistence type="predicted"/>
<accession>A0A2D0AIL0</accession>
<gene>
    <name evidence="1" type="ORF">BWK59_05885</name>
</gene>